<evidence type="ECO:0000313" key="1">
    <source>
        <dbReference type="EMBL" id="CAP27680.2"/>
    </source>
</evidence>
<dbReference type="WormBase" id="CBG07374">
    <property type="protein sequence ID" value="CBP46218"/>
    <property type="gene ID" value="WBGene00029439"/>
</dbReference>
<name>A8X4X0_CAEBR</name>
<dbReference type="CTD" id="8587709"/>
<dbReference type="Proteomes" id="UP000008549">
    <property type="component" value="Unassembled WGS sequence"/>
</dbReference>
<proteinExistence type="predicted"/>
<gene>
    <name evidence="1 3" type="ORF">CBG07374</name>
    <name evidence="1" type="ORF">CBG_07374</name>
</gene>
<dbReference type="GeneID" id="8587709"/>
<dbReference type="RefSeq" id="XP_045093545.1">
    <property type="nucleotide sequence ID" value="XM_045240609.1"/>
</dbReference>
<dbReference type="KEGG" id="cbr:CBG_07374"/>
<sequence length="281" mass="31921">MTPQTPRGRFCNNGSVSSNRKINENILKVSGEWIQGYMVKEKNAKKIVKSFMTHILINITSPPENIRKFTIRTSRNTKSGYEELPADVTHEIISMSRKVQNIYKNYFVYRTSKRRTRFSSLKSNVSTNGIVSELMSLKNGVPSYRALVRNQPFQSTSSSHPGPQKSQMHLMTFRKRRNTRGFGSVCLFMIRGGQVYVLIEEYGSAAALRLDFSKLARNTQRLARSTKLFADNNCDSLIVKCTNLVGLTLIPTSDVLSTFLSIQFDGNTYFCPIRYSPSVVR</sequence>
<reference evidence="1 2" key="2">
    <citation type="journal article" date="2011" name="PLoS Genet.">
        <title>Caenorhabditis briggsae recombinant inbred line genotypes reveal inter-strain incompatibility and the evolution of recombination.</title>
        <authorList>
            <person name="Ross J.A."/>
            <person name="Koboldt D.C."/>
            <person name="Staisch J.E."/>
            <person name="Chamberlin H.M."/>
            <person name="Gupta B.P."/>
            <person name="Miller R.D."/>
            <person name="Baird S.E."/>
            <person name="Haag E.S."/>
        </authorList>
    </citation>
    <scope>NUCLEOTIDE SEQUENCE [LARGE SCALE GENOMIC DNA]</scope>
    <source>
        <strain evidence="1 2">AF16</strain>
    </source>
</reference>
<protein>
    <submittedName>
        <fullName evidence="1">Protein CBG07374</fullName>
    </submittedName>
</protein>
<dbReference type="AlphaFoldDB" id="A8X4X0"/>
<accession>A8X4X0</accession>
<evidence type="ECO:0000313" key="3">
    <source>
        <dbReference type="WormBase" id="CBG07374"/>
    </source>
</evidence>
<keyword evidence="2" id="KW-1185">Reference proteome</keyword>
<dbReference type="InParanoid" id="A8X4X0"/>
<organism evidence="1 2">
    <name type="scientific">Caenorhabditis briggsae</name>
    <dbReference type="NCBI Taxonomy" id="6238"/>
    <lineage>
        <taxon>Eukaryota</taxon>
        <taxon>Metazoa</taxon>
        <taxon>Ecdysozoa</taxon>
        <taxon>Nematoda</taxon>
        <taxon>Chromadorea</taxon>
        <taxon>Rhabditida</taxon>
        <taxon>Rhabditina</taxon>
        <taxon>Rhabditomorpha</taxon>
        <taxon>Rhabditoidea</taxon>
        <taxon>Rhabditidae</taxon>
        <taxon>Peloderinae</taxon>
        <taxon>Caenorhabditis</taxon>
    </lineage>
</organism>
<evidence type="ECO:0000313" key="2">
    <source>
        <dbReference type="Proteomes" id="UP000008549"/>
    </source>
</evidence>
<reference evidence="1 2" key="1">
    <citation type="journal article" date="2003" name="PLoS Biol.">
        <title>The genome sequence of Caenorhabditis briggsae: a platform for comparative genomics.</title>
        <authorList>
            <person name="Stein L.D."/>
            <person name="Bao Z."/>
            <person name="Blasiar D."/>
            <person name="Blumenthal T."/>
            <person name="Brent M.R."/>
            <person name="Chen N."/>
            <person name="Chinwalla A."/>
            <person name="Clarke L."/>
            <person name="Clee C."/>
            <person name="Coghlan A."/>
            <person name="Coulson A."/>
            <person name="D'Eustachio P."/>
            <person name="Fitch D.H."/>
            <person name="Fulton L.A."/>
            <person name="Fulton R.E."/>
            <person name="Griffiths-Jones S."/>
            <person name="Harris T.W."/>
            <person name="Hillier L.W."/>
            <person name="Kamath R."/>
            <person name="Kuwabara P.E."/>
            <person name="Mardis E.R."/>
            <person name="Marra M.A."/>
            <person name="Miner T.L."/>
            <person name="Minx P."/>
            <person name="Mullikin J.C."/>
            <person name="Plumb R.W."/>
            <person name="Rogers J."/>
            <person name="Schein J.E."/>
            <person name="Sohrmann M."/>
            <person name="Spieth J."/>
            <person name="Stajich J.E."/>
            <person name="Wei C."/>
            <person name="Willey D."/>
            <person name="Wilson R.K."/>
            <person name="Durbin R."/>
            <person name="Waterston R.H."/>
        </authorList>
    </citation>
    <scope>NUCLEOTIDE SEQUENCE [LARGE SCALE GENOMIC DNA]</scope>
    <source>
        <strain evidence="1 2">AF16</strain>
    </source>
</reference>
<dbReference type="EMBL" id="HE601041">
    <property type="protein sequence ID" value="CAP27680.2"/>
    <property type="molecule type" value="Genomic_DNA"/>
</dbReference>
<dbReference type="HOGENOM" id="CLU_922069_0_0_1"/>